<proteinExistence type="predicted"/>
<evidence type="ECO:0000313" key="2">
    <source>
        <dbReference type="Proteomes" id="UP000066624"/>
    </source>
</evidence>
<accession>A0A0K0XVP8</accession>
<dbReference type="STRING" id="1579979.WM2015_1386"/>
<dbReference type="Proteomes" id="UP000066624">
    <property type="component" value="Chromosome"/>
</dbReference>
<name>A0A0K0XVP8_9GAMM</name>
<dbReference type="PROSITE" id="PS50006">
    <property type="entry name" value="FHA_DOMAIN"/>
    <property type="match status" value="1"/>
</dbReference>
<dbReference type="KEGG" id="wma:WM2015_1386"/>
<dbReference type="InterPro" id="IPR035919">
    <property type="entry name" value="EAL_sf"/>
</dbReference>
<gene>
    <name evidence="1" type="ORF">WM2015_1386</name>
</gene>
<reference evidence="1 2" key="1">
    <citation type="submission" date="2015-07" db="EMBL/GenBank/DDBJ databases">
        <authorList>
            <person name="Noorani M."/>
        </authorList>
    </citation>
    <scope>NUCLEOTIDE SEQUENCE [LARGE SCALE GENOMIC DNA]</scope>
    <source>
        <strain evidence="1 2">KCTC 42284</strain>
    </source>
</reference>
<dbReference type="SMART" id="SM00052">
    <property type="entry name" value="EAL"/>
    <property type="match status" value="1"/>
</dbReference>
<dbReference type="GO" id="GO:0071111">
    <property type="term" value="F:cyclic-guanylate-specific phosphodiesterase activity"/>
    <property type="evidence" value="ECO:0007669"/>
    <property type="project" value="InterPro"/>
</dbReference>
<dbReference type="Gene3D" id="2.60.200.20">
    <property type="match status" value="1"/>
</dbReference>
<dbReference type="CDD" id="cd00060">
    <property type="entry name" value="FHA"/>
    <property type="match status" value="1"/>
</dbReference>
<dbReference type="CDD" id="cd01948">
    <property type="entry name" value="EAL"/>
    <property type="match status" value="1"/>
</dbReference>
<dbReference type="InterPro" id="IPR001633">
    <property type="entry name" value="EAL_dom"/>
</dbReference>
<dbReference type="SMART" id="SM00240">
    <property type="entry name" value="FHA"/>
    <property type="match status" value="1"/>
</dbReference>
<dbReference type="InterPro" id="IPR000253">
    <property type="entry name" value="FHA_dom"/>
</dbReference>
<dbReference type="InterPro" id="IPR008984">
    <property type="entry name" value="SMAD_FHA_dom_sf"/>
</dbReference>
<protein>
    <submittedName>
        <fullName evidence="1">Uncharacterized protein</fullName>
    </submittedName>
</protein>
<evidence type="ECO:0000313" key="1">
    <source>
        <dbReference type="EMBL" id="AKS41758.1"/>
    </source>
</evidence>
<dbReference type="EMBL" id="CP012154">
    <property type="protein sequence ID" value="AKS41758.1"/>
    <property type="molecule type" value="Genomic_DNA"/>
</dbReference>
<dbReference type="SUPFAM" id="SSF141868">
    <property type="entry name" value="EAL domain-like"/>
    <property type="match status" value="1"/>
</dbReference>
<dbReference type="Pfam" id="PF00563">
    <property type="entry name" value="EAL"/>
    <property type="match status" value="1"/>
</dbReference>
<dbReference type="AlphaFoldDB" id="A0A0K0XVP8"/>
<dbReference type="RefSeq" id="WP_049725376.1">
    <property type="nucleotide sequence ID" value="NZ_CP012154.1"/>
</dbReference>
<dbReference type="OrthoDB" id="1673646at2"/>
<organism evidence="1 2">
    <name type="scientific">Wenzhouxiangella marina</name>
    <dbReference type="NCBI Taxonomy" id="1579979"/>
    <lineage>
        <taxon>Bacteria</taxon>
        <taxon>Pseudomonadati</taxon>
        <taxon>Pseudomonadota</taxon>
        <taxon>Gammaproteobacteria</taxon>
        <taxon>Chromatiales</taxon>
        <taxon>Wenzhouxiangellaceae</taxon>
        <taxon>Wenzhouxiangella</taxon>
    </lineage>
</organism>
<keyword evidence="2" id="KW-1185">Reference proteome</keyword>
<dbReference type="InterPro" id="IPR050706">
    <property type="entry name" value="Cyclic-di-GMP_PDE-like"/>
</dbReference>
<dbReference type="SUPFAM" id="SSF49879">
    <property type="entry name" value="SMAD/FHA domain"/>
    <property type="match status" value="1"/>
</dbReference>
<dbReference type="PROSITE" id="PS50883">
    <property type="entry name" value="EAL"/>
    <property type="match status" value="1"/>
</dbReference>
<dbReference type="Pfam" id="PF00498">
    <property type="entry name" value="FHA"/>
    <property type="match status" value="1"/>
</dbReference>
<sequence>MSERFYLESSRGQSHLPRRLNLDAFPATVGRHPDCNAQLNVDRISRLHARFELQDGALWVEDLGSTNGTFVNHQRIAERTALKVGDVVHLADHEFRLMREEGMGGPRGSAASTETVVGMSALPSEFPLQMAAFFDLLEHGKVEAFYQDICHADGTIYGHELLGRSLHEELTEGPGQLFALAAALNAEVKLSRLLRRRSFEAAARAGLKRPLFFNNHPAECEDFDALLAELARLHNDFPSLRLVFEVHEAAVTDRDTMSDVRRELDRMGIELAYDDFGAGQARLLELVEVPPDYLKFDISLVRGLEDRESAKYRLLKTLNELIVDMGIKTLAEGIETEETAALCREIGIDFLQGFLYSRPRAILRSA</sequence>
<dbReference type="PANTHER" id="PTHR33121">
    <property type="entry name" value="CYCLIC DI-GMP PHOSPHODIESTERASE PDEF"/>
    <property type="match status" value="1"/>
</dbReference>
<dbReference type="PANTHER" id="PTHR33121:SF76">
    <property type="entry name" value="SIGNALING PROTEIN"/>
    <property type="match status" value="1"/>
</dbReference>
<dbReference type="Gene3D" id="3.20.20.450">
    <property type="entry name" value="EAL domain"/>
    <property type="match status" value="1"/>
</dbReference>